<sequence>MTFRNPLFSSPSPPGWLAGISCNGLKGEDPLQTREFGSSASANHNARVPFSIFLLELDLDLNLDLDPRCTLYSICNSLLIRHFQPSTTSQLAPESRPGYPTLSIPCPCELPPTTLTPAHKYDLGFLPTPNRPSFAIKQSLARTAFQLLSSFCQLPQPSFCSEAARLHYNPSLDRTFSLAENKVRSMQSWSPVSDSSIITTKTDFSMQSSPPRRDNSYISLGERRGKSDLARFSLDLTWAREASDSARSRAYPSPPMSGSPPLPPRRNPDSSDRVHGSYGSGGQDVYRGMPTPLEHMEHRGSMRGYMPEQVPSMSYPGAYRSDHMPAAPMQFQQSLPQLPQQQQHQHQQMHGFQSHSQQRSQPFSAPDRQPIRDAPEFQSPKQQRKTKGHVAYPLVCLARGLIFGAMVCIVSAMIPTLIAF</sequence>
<evidence type="ECO:0000256" key="2">
    <source>
        <dbReference type="SAM" id="Phobius"/>
    </source>
</evidence>
<name>A0ABR4CN22_9HELO</name>
<feature type="transmembrane region" description="Helical" evidence="2">
    <location>
        <begin position="390"/>
        <end position="414"/>
    </location>
</feature>
<keyword evidence="2" id="KW-1133">Transmembrane helix</keyword>
<dbReference type="Proteomes" id="UP001595075">
    <property type="component" value="Unassembled WGS sequence"/>
</dbReference>
<dbReference type="PROSITE" id="PS51257">
    <property type="entry name" value="PROKAR_LIPOPROTEIN"/>
    <property type="match status" value="1"/>
</dbReference>
<feature type="compositionally biased region" description="Basic and acidic residues" evidence="1">
    <location>
        <begin position="211"/>
        <end position="221"/>
    </location>
</feature>
<evidence type="ECO:0000313" key="4">
    <source>
        <dbReference type="Proteomes" id="UP001595075"/>
    </source>
</evidence>
<evidence type="ECO:0000313" key="3">
    <source>
        <dbReference type="EMBL" id="KAL2070474.1"/>
    </source>
</evidence>
<accession>A0ABR4CN22</accession>
<keyword evidence="2" id="KW-0472">Membrane</keyword>
<protein>
    <submittedName>
        <fullName evidence="3">Uncharacterized protein</fullName>
    </submittedName>
</protein>
<keyword evidence="4" id="KW-1185">Reference proteome</keyword>
<feature type="compositionally biased region" description="Polar residues" evidence="1">
    <location>
        <begin position="200"/>
        <end position="210"/>
    </location>
</feature>
<feature type="region of interest" description="Disordered" evidence="1">
    <location>
        <begin position="243"/>
        <end position="323"/>
    </location>
</feature>
<feature type="region of interest" description="Disordered" evidence="1">
    <location>
        <begin position="335"/>
        <end position="385"/>
    </location>
</feature>
<keyword evidence="2" id="KW-0812">Transmembrane</keyword>
<dbReference type="EMBL" id="JAZHXI010000006">
    <property type="protein sequence ID" value="KAL2070474.1"/>
    <property type="molecule type" value="Genomic_DNA"/>
</dbReference>
<feature type="compositionally biased region" description="Basic and acidic residues" evidence="1">
    <location>
        <begin position="266"/>
        <end position="275"/>
    </location>
</feature>
<reference evidence="3 4" key="1">
    <citation type="journal article" date="2024" name="Commun. Biol.">
        <title>Comparative genomic analysis of thermophilic fungi reveals convergent evolutionary adaptations and gene losses.</title>
        <authorList>
            <person name="Steindorff A.S."/>
            <person name="Aguilar-Pontes M.V."/>
            <person name="Robinson A.J."/>
            <person name="Andreopoulos B."/>
            <person name="LaButti K."/>
            <person name="Kuo A."/>
            <person name="Mondo S."/>
            <person name="Riley R."/>
            <person name="Otillar R."/>
            <person name="Haridas S."/>
            <person name="Lipzen A."/>
            <person name="Grimwood J."/>
            <person name="Schmutz J."/>
            <person name="Clum A."/>
            <person name="Reid I.D."/>
            <person name="Moisan M.C."/>
            <person name="Butler G."/>
            <person name="Nguyen T.T.M."/>
            <person name="Dewar K."/>
            <person name="Conant G."/>
            <person name="Drula E."/>
            <person name="Henrissat B."/>
            <person name="Hansel C."/>
            <person name="Singer S."/>
            <person name="Hutchinson M.I."/>
            <person name="de Vries R.P."/>
            <person name="Natvig D.O."/>
            <person name="Powell A.J."/>
            <person name="Tsang A."/>
            <person name="Grigoriev I.V."/>
        </authorList>
    </citation>
    <scope>NUCLEOTIDE SEQUENCE [LARGE SCALE GENOMIC DNA]</scope>
    <source>
        <strain evidence="3 4">CBS 494.80</strain>
    </source>
</reference>
<feature type="region of interest" description="Disordered" evidence="1">
    <location>
        <begin position="200"/>
        <end position="221"/>
    </location>
</feature>
<feature type="compositionally biased region" description="Pro residues" evidence="1">
    <location>
        <begin position="252"/>
        <end position="265"/>
    </location>
</feature>
<evidence type="ECO:0000256" key="1">
    <source>
        <dbReference type="SAM" id="MobiDB-lite"/>
    </source>
</evidence>
<comment type="caution">
    <text evidence="3">The sequence shown here is derived from an EMBL/GenBank/DDBJ whole genome shotgun (WGS) entry which is preliminary data.</text>
</comment>
<organism evidence="3 4">
    <name type="scientific">Oculimacula yallundae</name>
    <dbReference type="NCBI Taxonomy" id="86028"/>
    <lineage>
        <taxon>Eukaryota</taxon>
        <taxon>Fungi</taxon>
        <taxon>Dikarya</taxon>
        <taxon>Ascomycota</taxon>
        <taxon>Pezizomycotina</taxon>
        <taxon>Leotiomycetes</taxon>
        <taxon>Helotiales</taxon>
        <taxon>Ploettnerulaceae</taxon>
        <taxon>Oculimacula</taxon>
    </lineage>
</organism>
<feature type="compositionally biased region" description="Low complexity" evidence="1">
    <location>
        <begin position="335"/>
        <end position="358"/>
    </location>
</feature>
<gene>
    <name evidence="3" type="ORF">VTL71DRAFT_13500</name>
</gene>
<proteinExistence type="predicted"/>